<dbReference type="PANTHER" id="PTHR23028:SF53">
    <property type="entry name" value="ACYL_TRANSF_3 DOMAIN-CONTAINING PROTEIN"/>
    <property type="match status" value="1"/>
</dbReference>
<dbReference type="GO" id="GO:0009103">
    <property type="term" value="P:lipopolysaccharide biosynthetic process"/>
    <property type="evidence" value="ECO:0007669"/>
    <property type="project" value="TreeGrafter"/>
</dbReference>
<dbReference type="AlphaFoldDB" id="M2YRY8"/>
<dbReference type="GO" id="GO:0016747">
    <property type="term" value="F:acyltransferase activity, transferring groups other than amino-acyl groups"/>
    <property type="evidence" value="ECO:0007669"/>
    <property type="project" value="InterPro"/>
</dbReference>
<dbReference type="Pfam" id="PF01757">
    <property type="entry name" value="Acyl_transf_3"/>
    <property type="match status" value="1"/>
</dbReference>
<reference evidence="3 4" key="1">
    <citation type="journal article" date="2013" name="Genome Announc.">
        <title>Draft Genome Sequence of Amycolatopsis decaplanina Strain DSM 44594T.</title>
        <authorList>
            <person name="Kaur N."/>
            <person name="Kumar S."/>
            <person name="Bala M."/>
            <person name="Raghava G.P."/>
            <person name="Mayilraj S."/>
        </authorList>
    </citation>
    <scope>NUCLEOTIDE SEQUENCE [LARGE SCALE GENOMIC DNA]</scope>
    <source>
        <strain evidence="3 4">DSM 44594</strain>
    </source>
</reference>
<dbReference type="InterPro" id="IPR050879">
    <property type="entry name" value="Acyltransferase_3"/>
</dbReference>
<keyword evidence="1" id="KW-1133">Transmembrane helix</keyword>
<protein>
    <submittedName>
        <fullName evidence="3">Acyltransferase</fullName>
    </submittedName>
</protein>
<dbReference type="GO" id="GO:0016020">
    <property type="term" value="C:membrane"/>
    <property type="evidence" value="ECO:0007669"/>
    <property type="project" value="TreeGrafter"/>
</dbReference>
<evidence type="ECO:0000313" key="3">
    <source>
        <dbReference type="EMBL" id="EME57627.1"/>
    </source>
</evidence>
<keyword evidence="1" id="KW-0472">Membrane</keyword>
<keyword evidence="1" id="KW-0812">Transmembrane</keyword>
<evidence type="ECO:0000259" key="2">
    <source>
        <dbReference type="Pfam" id="PF01757"/>
    </source>
</evidence>
<proteinExistence type="predicted"/>
<feature type="transmembrane region" description="Helical" evidence="1">
    <location>
        <begin position="114"/>
        <end position="132"/>
    </location>
</feature>
<sequence length="315" mass="35163">MSFFFVLSGFVLTWSARPDDSAWRFWLRRLVKIYPNHLVVWISAIVLALILGANGEITVGKTVPSLFLVHAWVPDVEVINALSVPSWSLSCEVLFYLCFPLLLRLVNRIDVRRLWLAAGGVALLIPLIPALSEVFLPREPKMPWFPMSVWDYWAVYTFPCVRLLEFALGVLLARIVVTNRWIDIPVVPAVGALVVGCVVQWMMVPSSWAMVVPTVIPLALVIGAFAAADARGRVTFLCGRPMTWLGRISFAMYLIHLVVLHFGGMIVGKAWSTPAALALQVLFLAITVGLSWLLYSTVEKPMVLRLGVRELTPRV</sequence>
<organism evidence="3 4">
    <name type="scientific">Amycolatopsis decaplanina DSM 44594</name>
    <dbReference type="NCBI Taxonomy" id="1284240"/>
    <lineage>
        <taxon>Bacteria</taxon>
        <taxon>Bacillati</taxon>
        <taxon>Actinomycetota</taxon>
        <taxon>Actinomycetes</taxon>
        <taxon>Pseudonocardiales</taxon>
        <taxon>Pseudonocardiaceae</taxon>
        <taxon>Amycolatopsis</taxon>
    </lineage>
</organism>
<dbReference type="Proteomes" id="UP000054226">
    <property type="component" value="Unassembled WGS sequence"/>
</dbReference>
<feature type="transmembrane region" description="Helical" evidence="1">
    <location>
        <begin position="248"/>
        <end position="271"/>
    </location>
</feature>
<feature type="transmembrane region" description="Helical" evidence="1">
    <location>
        <begin position="184"/>
        <end position="202"/>
    </location>
</feature>
<dbReference type="PATRIC" id="fig|1284240.4.peg.4178"/>
<gene>
    <name evidence="3" type="ORF">H074_20592</name>
</gene>
<feature type="transmembrane region" description="Helical" evidence="1">
    <location>
        <begin position="152"/>
        <end position="177"/>
    </location>
</feature>
<comment type="caution">
    <text evidence="3">The sequence shown here is derived from an EMBL/GenBank/DDBJ whole genome shotgun (WGS) entry which is preliminary data.</text>
</comment>
<name>M2YRY8_9PSEU</name>
<feature type="transmembrane region" description="Helical" evidence="1">
    <location>
        <begin position="34"/>
        <end position="51"/>
    </location>
</feature>
<dbReference type="EMBL" id="AOHO01000058">
    <property type="protein sequence ID" value="EME57627.1"/>
    <property type="molecule type" value="Genomic_DNA"/>
</dbReference>
<evidence type="ECO:0000256" key="1">
    <source>
        <dbReference type="SAM" id="Phobius"/>
    </source>
</evidence>
<feature type="domain" description="Acyltransferase 3" evidence="2">
    <location>
        <begin position="1"/>
        <end position="295"/>
    </location>
</feature>
<feature type="transmembrane region" description="Helical" evidence="1">
    <location>
        <begin position="208"/>
        <end position="228"/>
    </location>
</feature>
<feature type="transmembrane region" description="Helical" evidence="1">
    <location>
        <begin position="277"/>
        <end position="295"/>
    </location>
</feature>
<keyword evidence="4" id="KW-1185">Reference proteome</keyword>
<dbReference type="PANTHER" id="PTHR23028">
    <property type="entry name" value="ACETYLTRANSFERASE"/>
    <property type="match status" value="1"/>
</dbReference>
<dbReference type="InterPro" id="IPR002656">
    <property type="entry name" value="Acyl_transf_3_dom"/>
</dbReference>
<evidence type="ECO:0000313" key="4">
    <source>
        <dbReference type="Proteomes" id="UP000054226"/>
    </source>
</evidence>
<keyword evidence="3" id="KW-0808">Transferase</keyword>
<keyword evidence="3" id="KW-0012">Acyltransferase</keyword>
<accession>M2YRY8</accession>
<feature type="transmembrane region" description="Helical" evidence="1">
    <location>
        <begin position="87"/>
        <end position="107"/>
    </location>
</feature>